<dbReference type="AlphaFoldDB" id="A0A8S0YZE9"/>
<gene>
    <name evidence="2" type="ORF">APLA_LOCUS2417</name>
</gene>
<evidence type="ECO:0000256" key="1">
    <source>
        <dbReference type="SAM" id="MobiDB-lite"/>
    </source>
</evidence>
<protein>
    <submittedName>
        <fullName evidence="2">Uncharacterized protein</fullName>
    </submittedName>
</protein>
<feature type="compositionally biased region" description="Low complexity" evidence="1">
    <location>
        <begin position="286"/>
        <end position="297"/>
    </location>
</feature>
<evidence type="ECO:0000313" key="2">
    <source>
        <dbReference type="EMBL" id="CAB3225215.1"/>
    </source>
</evidence>
<keyword evidence="3" id="KW-1185">Reference proteome</keyword>
<name>A0A8S0YZE9_ARCPL</name>
<dbReference type="EMBL" id="CADEBC010000205">
    <property type="protein sequence ID" value="CAB3225215.1"/>
    <property type="molecule type" value="Genomic_DNA"/>
</dbReference>
<accession>A0A8S0YZE9</accession>
<proteinExistence type="predicted"/>
<reference evidence="2 3" key="1">
    <citation type="submission" date="2020-04" db="EMBL/GenBank/DDBJ databases">
        <authorList>
            <person name="Wallbank WR R."/>
            <person name="Pardo Diaz C."/>
            <person name="Kozak K."/>
            <person name="Martin S."/>
            <person name="Jiggins C."/>
            <person name="Moest M."/>
            <person name="Warren A I."/>
            <person name="Byers J.R.P. K."/>
            <person name="Montejo-Kovacevich G."/>
            <person name="Yen C E."/>
        </authorList>
    </citation>
    <scope>NUCLEOTIDE SEQUENCE [LARGE SCALE GENOMIC DNA]</scope>
</reference>
<dbReference type="Proteomes" id="UP000494106">
    <property type="component" value="Unassembled WGS sequence"/>
</dbReference>
<evidence type="ECO:0000313" key="3">
    <source>
        <dbReference type="Proteomes" id="UP000494106"/>
    </source>
</evidence>
<sequence>MTSSVIKRIKSILREGTTADGILYNDWDAVIPCQIKCVETLAHSIQLEEEAYLINHPEIMAMLKLLTCKAIRQNGRKNLLELAGRYFTSPFEKLDNKIRKILKSPPEGPYANAQHRTYRFVDDNLKSDLMNTILEFYPLATDLPSTTETETSNTTSSSFISLISSSTTQPTPEPTPVPEPTLSDIIFKMVVNCMDKATASKLTDDLIKYDTAYVEVMKIVEVAMEIPVIGVREDIANLLGSAFATFDNILEERAKIAADIAWDRRMRKKLKRSIRRQENFRGYKTPSTPSSGLPSSHESYRIPPQRPCKCHPQWTYNRYPKDRFGIYLPRDEVYEFTSITVSPGVSTTQLIEPENNQGGNIN</sequence>
<comment type="caution">
    <text evidence="2">The sequence shown here is derived from an EMBL/GenBank/DDBJ whole genome shotgun (WGS) entry which is preliminary data.</text>
</comment>
<feature type="region of interest" description="Disordered" evidence="1">
    <location>
        <begin position="277"/>
        <end position="304"/>
    </location>
</feature>
<dbReference type="OrthoDB" id="10249338at2759"/>
<organism evidence="2 3">
    <name type="scientific">Arctia plantaginis</name>
    <name type="common">Wood tiger moth</name>
    <name type="synonym">Phalaena plantaginis</name>
    <dbReference type="NCBI Taxonomy" id="874455"/>
    <lineage>
        <taxon>Eukaryota</taxon>
        <taxon>Metazoa</taxon>
        <taxon>Ecdysozoa</taxon>
        <taxon>Arthropoda</taxon>
        <taxon>Hexapoda</taxon>
        <taxon>Insecta</taxon>
        <taxon>Pterygota</taxon>
        <taxon>Neoptera</taxon>
        <taxon>Endopterygota</taxon>
        <taxon>Lepidoptera</taxon>
        <taxon>Glossata</taxon>
        <taxon>Ditrysia</taxon>
        <taxon>Noctuoidea</taxon>
        <taxon>Erebidae</taxon>
        <taxon>Arctiinae</taxon>
        <taxon>Arctia</taxon>
    </lineage>
</organism>